<feature type="domain" description="DHFR" evidence="8">
    <location>
        <begin position="5"/>
        <end position="183"/>
    </location>
</feature>
<evidence type="ECO:0000256" key="1">
    <source>
        <dbReference type="ARBA" id="ARBA00004903"/>
    </source>
</evidence>
<dbReference type="GO" id="GO:0046452">
    <property type="term" value="P:dihydrofolate metabolic process"/>
    <property type="evidence" value="ECO:0007669"/>
    <property type="project" value="TreeGrafter"/>
</dbReference>
<keyword evidence="3" id="KW-0554">One-carbon metabolism</keyword>
<dbReference type="InterPro" id="IPR001796">
    <property type="entry name" value="DHFR_dom"/>
</dbReference>
<evidence type="ECO:0000256" key="7">
    <source>
        <dbReference type="RuleBase" id="RU004474"/>
    </source>
</evidence>
<dbReference type="InterPro" id="IPR017925">
    <property type="entry name" value="DHFR_CS"/>
</dbReference>
<dbReference type="SUPFAM" id="SSF53597">
    <property type="entry name" value="Dihydrofolate reductase-like"/>
    <property type="match status" value="1"/>
</dbReference>
<dbReference type="Pfam" id="PF00186">
    <property type="entry name" value="DHFR_1"/>
    <property type="match status" value="1"/>
</dbReference>
<dbReference type="GO" id="GO:0004146">
    <property type="term" value="F:dihydrofolate reductase activity"/>
    <property type="evidence" value="ECO:0007669"/>
    <property type="project" value="UniProtKB-EC"/>
</dbReference>
<comment type="catalytic activity">
    <reaction evidence="6">
        <text>(6S)-5,6,7,8-tetrahydrofolate + NADP(+) = 7,8-dihydrofolate + NADPH + H(+)</text>
        <dbReference type="Rhea" id="RHEA:15009"/>
        <dbReference type="ChEBI" id="CHEBI:15378"/>
        <dbReference type="ChEBI" id="CHEBI:57451"/>
        <dbReference type="ChEBI" id="CHEBI:57453"/>
        <dbReference type="ChEBI" id="CHEBI:57783"/>
        <dbReference type="ChEBI" id="CHEBI:58349"/>
        <dbReference type="EC" id="1.5.1.3"/>
    </reaction>
</comment>
<name>A0A0R3TLQ8_RODNA</name>
<dbReference type="GO" id="GO:0005739">
    <property type="term" value="C:mitochondrion"/>
    <property type="evidence" value="ECO:0007669"/>
    <property type="project" value="TreeGrafter"/>
</dbReference>
<comment type="similarity">
    <text evidence="7">Belongs to the dihydrofolate reductase family.</text>
</comment>
<proteinExistence type="inferred from homology"/>
<evidence type="ECO:0000256" key="5">
    <source>
        <dbReference type="ARBA" id="ARBA00023002"/>
    </source>
</evidence>
<dbReference type="PANTHER" id="PTHR48069">
    <property type="entry name" value="DIHYDROFOLATE REDUCTASE"/>
    <property type="match status" value="1"/>
</dbReference>
<dbReference type="STRING" id="102285.A0A0R3TLQ8"/>
<dbReference type="GO" id="GO:0050661">
    <property type="term" value="F:NADP binding"/>
    <property type="evidence" value="ECO:0007669"/>
    <property type="project" value="InterPro"/>
</dbReference>
<dbReference type="PROSITE" id="PS00075">
    <property type="entry name" value="DHFR_1"/>
    <property type="match status" value="1"/>
</dbReference>
<sequence length="186" mass="21241">LDMERLNIIVAVSQNGGIGKNNKLPWRIPEDMDFFNRISSTASEGKKNIAILGRLTWLSIPPKFRPLSNRINMIVSSQLDSVPEGVYLVKSFEESLKLSENLIKAGEADEVFVCGGHFIYKAALEQKSFPVRLYCTHVMKDFDCDTFFPTIDWDVFKPIELGTVDSNPKHYKDINYRFAVYDKVVQ</sequence>
<dbReference type="InterPro" id="IPR024072">
    <property type="entry name" value="DHFR-like_dom_sf"/>
</dbReference>
<dbReference type="PRINTS" id="PR00070">
    <property type="entry name" value="DHFR"/>
</dbReference>
<dbReference type="PANTHER" id="PTHR48069:SF3">
    <property type="entry name" value="DIHYDROFOLATE REDUCTASE"/>
    <property type="match status" value="1"/>
</dbReference>
<comment type="pathway">
    <text evidence="1">Cofactor biosynthesis; tetrahydrofolate biosynthesis; 5,6,7,8-tetrahydrofolate from 7,8-dihydrofolate: step 1/1.</text>
</comment>
<dbReference type="EC" id="1.5.1.3" evidence="2"/>
<evidence type="ECO:0000313" key="9">
    <source>
        <dbReference type="WBParaSite" id="HNAJ_0000819501-mRNA-1"/>
    </source>
</evidence>
<accession>A0A0R3TLQ8</accession>
<dbReference type="GO" id="GO:0046655">
    <property type="term" value="P:folic acid metabolic process"/>
    <property type="evidence" value="ECO:0007669"/>
    <property type="project" value="TreeGrafter"/>
</dbReference>
<evidence type="ECO:0000256" key="2">
    <source>
        <dbReference type="ARBA" id="ARBA00012856"/>
    </source>
</evidence>
<dbReference type="GO" id="GO:0046654">
    <property type="term" value="P:tetrahydrofolate biosynthetic process"/>
    <property type="evidence" value="ECO:0007669"/>
    <property type="project" value="UniProtKB-UniPathway"/>
</dbReference>
<evidence type="ECO:0000259" key="8">
    <source>
        <dbReference type="PROSITE" id="PS51330"/>
    </source>
</evidence>
<dbReference type="Gene3D" id="3.40.430.10">
    <property type="entry name" value="Dihydrofolate Reductase, subunit A"/>
    <property type="match status" value="1"/>
</dbReference>
<dbReference type="InterPro" id="IPR012259">
    <property type="entry name" value="DHFR"/>
</dbReference>
<dbReference type="AlphaFoldDB" id="A0A0R3TLQ8"/>
<dbReference type="WBParaSite" id="HNAJ_0000819501-mRNA-1">
    <property type="protein sequence ID" value="HNAJ_0000819501-mRNA-1"/>
    <property type="gene ID" value="HNAJ_0000819501"/>
</dbReference>
<keyword evidence="5" id="KW-0560">Oxidoreductase</keyword>
<dbReference type="CDD" id="cd00209">
    <property type="entry name" value="DHFR"/>
    <property type="match status" value="1"/>
</dbReference>
<reference evidence="9" key="1">
    <citation type="submission" date="2017-02" db="UniProtKB">
        <authorList>
            <consortium name="WormBaseParasite"/>
        </authorList>
    </citation>
    <scope>IDENTIFICATION</scope>
</reference>
<organism evidence="9">
    <name type="scientific">Rodentolepis nana</name>
    <name type="common">Dwarf tapeworm</name>
    <name type="synonym">Hymenolepis nana</name>
    <dbReference type="NCBI Taxonomy" id="102285"/>
    <lineage>
        <taxon>Eukaryota</taxon>
        <taxon>Metazoa</taxon>
        <taxon>Spiralia</taxon>
        <taxon>Lophotrochozoa</taxon>
        <taxon>Platyhelminthes</taxon>
        <taxon>Cestoda</taxon>
        <taxon>Eucestoda</taxon>
        <taxon>Cyclophyllidea</taxon>
        <taxon>Hymenolepididae</taxon>
        <taxon>Rodentolepis</taxon>
    </lineage>
</organism>
<evidence type="ECO:0000256" key="4">
    <source>
        <dbReference type="ARBA" id="ARBA00022857"/>
    </source>
</evidence>
<keyword evidence="4" id="KW-0521">NADP</keyword>
<evidence type="ECO:0000256" key="3">
    <source>
        <dbReference type="ARBA" id="ARBA00022563"/>
    </source>
</evidence>
<evidence type="ECO:0000256" key="6">
    <source>
        <dbReference type="ARBA" id="ARBA00048873"/>
    </source>
</evidence>
<protein>
    <recommendedName>
        <fullName evidence="2">dihydrofolate reductase</fullName>
        <ecNumber evidence="2">1.5.1.3</ecNumber>
    </recommendedName>
</protein>
<dbReference type="PROSITE" id="PS51330">
    <property type="entry name" value="DHFR_2"/>
    <property type="match status" value="1"/>
</dbReference>
<dbReference type="GO" id="GO:0006730">
    <property type="term" value="P:one-carbon metabolic process"/>
    <property type="evidence" value="ECO:0007669"/>
    <property type="project" value="UniProtKB-KW"/>
</dbReference>
<dbReference type="UniPathway" id="UPA00077">
    <property type="reaction ID" value="UER00158"/>
</dbReference>